<proteinExistence type="predicted"/>
<accession>A0A4U1EFH1</accession>
<keyword evidence="1" id="KW-0732">Signal</keyword>
<dbReference type="InterPro" id="IPR041630">
    <property type="entry name" value="EpCAM_N"/>
</dbReference>
<organism evidence="3 4">
    <name type="scientific">Monodon monoceros</name>
    <name type="common">Narwhal</name>
    <name type="synonym">Ceratodon monodon</name>
    <dbReference type="NCBI Taxonomy" id="40151"/>
    <lineage>
        <taxon>Eukaryota</taxon>
        <taxon>Metazoa</taxon>
        <taxon>Chordata</taxon>
        <taxon>Craniata</taxon>
        <taxon>Vertebrata</taxon>
        <taxon>Euteleostomi</taxon>
        <taxon>Mammalia</taxon>
        <taxon>Eutheria</taxon>
        <taxon>Laurasiatheria</taxon>
        <taxon>Artiodactyla</taxon>
        <taxon>Whippomorpha</taxon>
        <taxon>Cetacea</taxon>
        <taxon>Odontoceti</taxon>
        <taxon>Monodontidae</taxon>
        <taxon>Monodon</taxon>
    </lineage>
</organism>
<comment type="caution">
    <text evidence="3">The sequence shown here is derived from an EMBL/GenBank/DDBJ whole genome shotgun (WGS) entry which is preliminary data.</text>
</comment>
<protein>
    <recommendedName>
        <fullName evidence="2">Epithelial cell adhesion molecule N-terminal domain-containing protein</fullName>
    </recommendedName>
</protein>
<dbReference type="Pfam" id="PF18635">
    <property type="entry name" value="EpCAM_N"/>
    <property type="match status" value="1"/>
</dbReference>
<feature type="chain" id="PRO_5020897667" description="Epithelial cell adhesion molecule N-terminal domain-containing protein" evidence="1">
    <location>
        <begin position="31"/>
        <end position="117"/>
    </location>
</feature>
<dbReference type="GO" id="GO:0016020">
    <property type="term" value="C:membrane"/>
    <property type="evidence" value="ECO:0007669"/>
    <property type="project" value="InterPro"/>
</dbReference>
<evidence type="ECO:0000313" key="3">
    <source>
        <dbReference type="EMBL" id="TKC34934.1"/>
    </source>
</evidence>
<dbReference type="PANTHER" id="PTHR14168">
    <property type="entry name" value="TUMOR-ASSOCIATED CALCIUM SIGNAL TRANSDUCER"/>
    <property type="match status" value="1"/>
</dbReference>
<gene>
    <name evidence="3" type="ORF">EI555_018062</name>
</gene>
<dbReference type="EMBL" id="RWIC01001667">
    <property type="protein sequence ID" value="TKC34934.1"/>
    <property type="molecule type" value="Genomic_DNA"/>
</dbReference>
<reference evidence="4" key="1">
    <citation type="journal article" date="2019" name="IScience">
        <title>Narwhal Genome Reveals Long-Term Low Genetic Diversity despite Current Large Abundance Size.</title>
        <authorList>
            <person name="Westbury M.V."/>
            <person name="Petersen B."/>
            <person name="Garde E."/>
            <person name="Heide-Jorgensen M.P."/>
            <person name="Lorenzen E.D."/>
        </authorList>
    </citation>
    <scope>NUCLEOTIDE SEQUENCE [LARGE SCALE GENOMIC DNA]</scope>
</reference>
<dbReference type="Proteomes" id="UP000308365">
    <property type="component" value="Unassembled WGS sequence"/>
</dbReference>
<dbReference type="SUPFAM" id="SSF57610">
    <property type="entry name" value="Thyroglobulin type-1 domain"/>
    <property type="match status" value="1"/>
</dbReference>
<evidence type="ECO:0000313" key="4">
    <source>
        <dbReference type="Proteomes" id="UP000308365"/>
    </source>
</evidence>
<dbReference type="InterPro" id="IPR036857">
    <property type="entry name" value="Thyroglobulin_1_sf"/>
</dbReference>
<feature type="signal peptide" evidence="1">
    <location>
        <begin position="1"/>
        <end position="30"/>
    </location>
</feature>
<dbReference type="GO" id="GO:0005615">
    <property type="term" value="C:extracellular space"/>
    <property type="evidence" value="ECO:0007669"/>
    <property type="project" value="TreeGrafter"/>
</dbReference>
<sequence>MAQGPGLALLPPSLLPPLLLLVAVIDQAAAQDNCTCPTSKMTVCDRSGPGGRCLCCVLGSGLDVDRSTLTSKCLLLKARVSARKSVRALVRPNEHALLDNDGLFDPDCDQQGRFKAR</sequence>
<name>A0A4U1EFH1_MONMO</name>
<feature type="domain" description="Epithelial cell adhesion molecule N-terminal" evidence="2">
    <location>
        <begin position="34"/>
        <end position="72"/>
    </location>
</feature>
<dbReference type="AlphaFoldDB" id="A0A4U1EFH1"/>
<dbReference type="GO" id="GO:2000738">
    <property type="term" value="P:positive regulation of stem cell differentiation"/>
    <property type="evidence" value="ECO:0007669"/>
    <property type="project" value="TreeGrafter"/>
</dbReference>
<evidence type="ECO:0000256" key="1">
    <source>
        <dbReference type="SAM" id="SignalP"/>
    </source>
</evidence>
<evidence type="ECO:0000259" key="2">
    <source>
        <dbReference type="Pfam" id="PF18635"/>
    </source>
</evidence>
<dbReference type="GO" id="GO:0005634">
    <property type="term" value="C:nucleus"/>
    <property type="evidence" value="ECO:0007669"/>
    <property type="project" value="TreeGrafter"/>
</dbReference>
<dbReference type="PANTHER" id="PTHR14168:SF5">
    <property type="entry name" value="TUMOR-ASSOCIATED CALCIUM SIGNAL TRANSDUCER 2"/>
    <property type="match status" value="1"/>
</dbReference>
<dbReference type="InterPro" id="IPR043406">
    <property type="entry name" value="EPCAM/Trop-2"/>
</dbReference>